<name>A0A0S6UGY0_NEOTH</name>
<accession>A0A0S6UGY0</accession>
<feature type="region of interest" description="Disordered" evidence="1">
    <location>
        <begin position="235"/>
        <end position="257"/>
    </location>
</feature>
<proteinExistence type="predicted"/>
<reference evidence="2" key="1">
    <citation type="journal article" date="2014" name="Gene">
        <title>Genome-guided analysis of transformation efficiency and carbon dioxide assimilation by Moorella thermoacetica Y72.</title>
        <authorList>
            <person name="Tsukahara K."/>
            <person name="Kita A."/>
            <person name="Nakashimada Y."/>
            <person name="Hoshino T."/>
            <person name="Murakami K."/>
        </authorList>
    </citation>
    <scope>NUCLEOTIDE SEQUENCE [LARGE SCALE GENOMIC DNA]</scope>
    <source>
        <strain evidence="2">Y72</strain>
    </source>
</reference>
<evidence type="ECO:0000313" key="2">
    <source>
        <dbReference type="EMBL" id="GAF27043.1"/>
    </source>
</evidence>
<feature type="compositionally biased region" description="Basic and acidic residues" evidence="1">
    <location>
        <begin position="248"/>
        <end position="257"/>
    </location>
</feature>
<organism evidence="2">
    <name type="scientific">Moorella thermoacetica Y72</name>
    <dbReference type="NCBI Taxonomy" id="1325331"/>
    <lineage>
        <taxon>Bacteria</taxon>
        <taxon>Bacillati</taxon>
        <taxon>Bacillota</taxon>
        <taxon>Clostridia</taxon>
        <taxon>Neomoorellales</taxon>
        <taxon>Neomoorellaceae</taxon>
        <taxon>Neomoorella</taxon>
    </lineage>
</organism>
<feature type="compositionally biased region" description="Polar residues" evidence="1">
    <location>
        <begin position="371"/>
        <end position="398"/>
    </location>
</feature>
<sequence>MAKILLGNTPLSLWELDDFSKALLPVLCRNLGLSYLEDDEGNLILEPPLGNKTIVLRPLKGPDKGFNTLLTSVSQKLQGLGANVLIVPATARDGRLFRLWQTQVVFAFSQKDTSGIEPGLRFFYALKKREESLGLIAALVRAMLTSENPPGYCIPSPWEHFKNFRYYHLLNNAGVPSVLIEFCQVELDAAFINNLTVWLVNGLTQYFREPLSEDTVVKLQAMLSGWRDTLLQSRLAEESRSTPGRPAAKLEEPLPAEDKITPLDATIEIAGESTIQNDETPAGINAGVTGEPLEIQVTPEEQGKRELTPENLTIAPVESVKEGQELPEAVETTVNEPTLPSNSGTEEIPARISPESMGQPDTPSPGASHPQPDNSTAKPTLVQFQPETSPLATATTGSPALESGTVPATETIPDRPEALTRRTKRRHRGNSFVPPGDGPVFIFQRPPELASFPSLFPREVLERMLPAAVQSTFNTTIPSRKTAASPIVARQEPQPVPSDLPLFNPEPVKPVMQTTADGSDSTLVELKNLSTAILTPEQLQEPQNGEAPSI</sequence>
<feature type="region of interest" description="Disordered" evidence="1">
    <location>
        <begin position="272"/>
        <end position="291"/>
    </location>
</feature>
<dbReference type="Proteomes" id="UP000063718">
    <property type="component" value="Unassembled WGS sequence"/>
</dbReference>
<feature type="compositionally biased region" description="Polar residues" evidence="1">
    <location>
        <begin position="332"/>
        <end position="345"/>
    </location>
</feature>
<gene>
    <name evidence="2" type="ORF">MTY_2384</name>
</gene>
<protein>
    <submittedName>
        <fullName evidence="2">Predicted ATPase</fullName>
    </submittedName>
</protein>
<dbReference type="RefSeq" id="WP_025774754.1">
    <property type="nucleotide sequence ID" value="NZ_DF238840.1"/>
</dbReference>
<dbReference type="AlphaFoldDB" id="A0A0S6UGY0"/>
<evidence type="ECO:0000256" key="1">
    <source>
        <dbReference type="SAM" id="MobiDB-lite"/>
    </source>
</evidence>
<dbReference type="EMBL" id="DF238840">
    <property type="protein sequence ID" value="GAF27043.1"/>
    <property type="molecule type" value="Genomic_DNA"/>
</dbReference>
<feature type="region of interest" description="Disordered" evidence="1">
    <location>
        <begin position="300"/>
        <end position="439"/>
    </location>
</feature>